<evidence type="ECO:0000313" key="2">
    <source>
        <dbReference type="Proteomes" id="UP000008467"/>
    </source>
</evidence>
<accession>F2JII3</accession>
<organism evidence="1 2">
    <name type="scientific">Cellulosilyticum lentocellum (strain ATCC 49066 / DSM 5427 / NCIMB 11756 / RHM5)</name>
    <name type="common">Clostridium lentocellum</name>
    <dbReference type="NCBI Taxonomy" id="642492"/>
    <lineage>
        <taxon>Bacteria</taxon>
        <taxon>Bacillati</taxon>
        <taxon>Bacillota</taxon>
        <taxon>Clostridia</taxon>
        <taxon>Lachnospirales</taxon>
        <taxon>Cellulosilyticaceae</taxon>
        <taxon>Cellulosilyticum</taxon>
    </lineage>
</organism>
<gene>
    <name evidence="1" type="ordered locus">Clole_3773</name>
</gene>
<evidence type="ECO:0008006" key="3">
    <source>
        <dbReference type="Google" id="ProtNLM"/>
    </source>
</evidence>
<dbReference type="STRING" id="642492.Clole_3773"/>
<sequence>MRNNFIRLGILGTLIILCIWQTTILWLGDTSSHNFLGDTSSDVVTQPKEIWVNKSGLAYKIDGDNDQGRLGLLIELVSEMKKGQYKIASEDQYTYAQLLARQGFVYEYGLSLSLDEILGFTINKENSKKEMDKISEIFIDISESDSYRNYIYLINEKQKVTAKVTLEGRLELHNKTIKHYNDENKIEGVKTYQASLLNTNYSLFSNYSNAFLKNVFYPLDNQNLPIPYKELYIKPIITGKTEAEQINQLESYINVFFKNPLYKDYSITPDGIVFSDSLNLNIRYSNEGVLEFKKLITGDTIKLSAVEKMNKINNFIAESEAIPEQLKKGLYLKQIVEDEKSGETIYRFGYRYEDFEVLLTDHVKTELKTNEFLELAIKSNQIVRGSWLMLELEMINKDVASYKELTREVKGAINDTLQLCNISDLEADPLDYIECAYIIQSVESKIDFDWASLFEDEWYFP</sequence>
<dbReference type="KEGG" id="cle:Clole_3773"/>
<proteinExistence type="predicted"/>
<name>F2JII3_CELLD</name>
<reference evidence="1 2" key="1">
    <citation type="journal article" date="2011" name="J. Bacteriol.">
        <title>Complete genome sequence of the cellulose-degrading bacterium Cellulosilyticum lentocellum.</title>
        <authorList>
            <consortium name="US DOE Joint Genome Institute"/>
            <person name="Miller D.A."/>
            <person name="Suen G."/>
            <person name="Bruce D."/>
            <person name="Copeland A."/>
            <person name="Cheng J.F."/>
            <person name="Detter C."/>
            <person name="Goodwin L.A."/>
            <person name="Han C.S."/>
            <person name="Hauser L.J."/>
            <person name="Land M.L."/>
            <person name="Lapidus A."/>
            <person name="Lucas S."/>
            <person name="Meincke L."/>
            <person name="Pitluck S."/>
            <person name="Tapia R."/>
            <person name="Teshima H."/>
            <person name="Woyke T."/>
            <person name="Fox B.G."/>
            <person name="Angert E.R."/>
            <person name="Currie C.R."/>
        </authorList>
    </citation>
    <scope>NUCLEOTIDE SEQUENCE [LARGE SCALE GENOMIC DNA]</scope>
    <source>
        <strain evidence="2">ATCC 49066 / DSM 5427 / NCIMB 11756 / RHM5</strain>
    </source>
</reference>
<dbReference type="AlphaFoldDB" id="F2JII3"/>
<evidence type="ECO:0000313" key="1">
    <source>
        <dbReference type="EMBL" id="ADZ85453.1"/>
    </source>
</evidence>
<protein>
    <recommendedName>
        <fullName evidence="3">Regulatory protein YycH domain-containing protein</fullName>
    </recommendedName>
</protein>
<dbReference type="Proteomes" id="UP000008467">
    <property type="component" value="Chromosome"/>
</dbReference>
<keyword evidence="2" id="KW-1185">Reference proteome</keyword>
<dbReference type="RefSeq" id="WP_013658727.1">
    <property type="nucleotide sequence ID" value="NC_015275.1"/>
</dbReference>
<dbReference type="EMBL" id="CP002582">
    <property type="protein sequence ID" value="ADZ85453.1"/>
    <property type="molecule type" value="Genomic_DNA"/>
</dbReference>
<dbReference type="HOGENOM" id="CLU_592769_0_0_9"/>